<reference evidence="2" key="3">
    <citation type="submission" date="2022-01" db="UniProtKB">
        <authorList>
            <consortium name="EnsemblPlants"/>
        </authorList>
    </citation>
    <scope>IDENTIFICATION</scope>
    <source>
        <strain evidence="2">subsp. vulgare</strain>
    </source>
</reference>
<reference evidence="2" key="2">
    <citation type="submission" date="2020-10" db="EMBL/GenBank/DDBJ databases">
        <authorList>
            <person name="Scholz U."/>
            <person name="Mascher M."/>
            <person name="Fiebig A."/>
        </authorList>
    </citation>
    <scope>NUCLEOTIDE SEQUENCE [LARGE SCALE GENOMIC DNA]</scope>
    <source>
        <strain evidence="2">cv. Morex</strain>
    </source>
</reference>
<feature type="region of interest" description="Disordered" evidence="1">
    <location>
        <begin position="345"/>
        <end position="373"/>
    </location>
</feature>
<reference evidence="3" key="1">
    <citation type="journal article" date="2012" name="Nature">
        <title>A physical, genetic and functional sequence assembly of the barley genome.</title>
        <authorList>
            <consortium name="The International Barley Genome Sequencing Consortium"/>
            <person name="Mayer K.F."/>
            <person name="Waugh R."/>
            <person name="Brown J.W."/>
            <person name="Schulman A."/>
            <person name="Langridge P."/>
            <person name="Platzer M."/>
            <person name="Fincher G.B."/>
            <person name="Muehlbauer G.J."/>
            <person name="Sato K."/>
            <person name="Close T.J."/>
            <person name="Wise R.P."/>
            <person name="Stein N."/>
        </authorList>
    </citation>
    <scope>NUCLEOTIDE SEQUENCE [LARGE SCALE GENOMIC DNA]</scope>
    <source>
        <strain evidence="3">cv. Morex</strain>
    </source>
</reference>
<keyword evidence="3" id="KW-1185">Reference proteome</keyword>
<evidence type="ECO:0000313" key="3">
    <source>
        <dbReference type="Proteomes" id="UP000011116"/>
    </source>
</evidence>
<dbReference type="KEGG" id="hvg:123410473"/>
<dbReference type="OMA" id="GYYENEW"/>
<dbReference type="Gramene" id="HORVU.MOREX.r3.7HG0636060.1">
    <property type="protein sequence ID" value="HORVU.MOREX.r3.7HG0636060.1"/>
    <property type="gene ID" value="HORVU.MOREX.r3.7HG0636060"/>
</dbReference>
<dbReference type="AlphaFoldDB" id="A0A8I6Y9T7"/>
<dbReference type="Gramene" id="HORVU.MOREX.r2.7HG0528520.1">
    <property type="protein sequence ID" value="HORVU.MOREX.r2.7HG0528520.1"/>
    <property type="gene ID" value="HORVU.MOREX.r2.7HG0528520"/>
</dbReference>
<sequence>MAHSCDEVKQSILLLEESLEGDVPTSTITTFHAIHGGGPEKPYLQYGYMPFLDRMNELPSKSEWLETKGSSCMLSKLGRQTFQKLFEMVSLCHTGNKCFTGKFECENIIYLPPADAYMIDPYVNALAVDFTPSGYKDDIKALGKVLEKVCMMKLDSSQEKIAYVAHLLKTMREMPWGAESSQTFKAFIRNHPCMMSSSSRQGLILEVHRYIKFQHDDSMDPVLQSPYTWGWIAECDRDFNPVYLYNWRLWPPRGAAYYENEWSWFTFCRNFLSHPKQNLTIQEVDIAIWWYFDEHLADFLCRLSCTHEFKVNIFDKDSFCTHPAKWERYQCVLYYEQVPNLEYSTEESEYEHEEEKPEYAEEEPEYAEEEPSPGQIRWLGLRKSIFV</sequence>
<accession>A0A8I6Y9T7</accession>
<dbReference type="Proteomes" id="UP000011116">
    <property type="component" value="Chromosome 7H"/>
</dbReference>
<feature type="compositionally biased region" description="Acidic residues" evidence="1">
    <location>
        <begin position="360"/>
        <end position="371"/>
    </location>
</feature>
<dbReference type="EnsemblPlants" id="HORVU.MOREX.r3.7HG0636060.1">
    <property type="protein sequence ID" value="HORVU.MOREX.r3.7HG0636060.1"/>
    <property type="gene ID" value="HORVU.MOREX.r3.7HG0636060"/>
</dbReference>
<protein>
    <submittedName>
        <fullName evidence="2">Uncharacterized protein</fullName>
    </submittedName>
</protein>
<proteinExistence type="predicted"/>
<dbReference type="RefSeq" id="XP_044959355.1">
    <property type="nucleotide sequence ID" value="XM_045103420.1"/>
</dbReference>
<dbReference type="PANTHER" id="PTHR35161:SF20">
    <property type="entry name" value="UBIQUITIN-LIKE DOMAIN-CONTAINING PROTEIN"/>
    <property type="match status" value="1"/>
</dbReference>
<dbReference type="RefSeq" id="XP_044959354.1">
    <property type="nucleotide sequence ID" value="XM_045103419.1"/>
</dbReference>
<gene>
    <name evidence="2" type="primary">LOC123410473</name>
</gene>
<evidence type="ECO:0000256" key="1">
    <source>
        <dbReference type="SAM" id="MobiDB-lite"/>
    </source>
</evidence>
<dbReference type="OrthoDB" id="10317551at2759"/>
<dbReference type="GeneID" id="123410473"/>
<dbReference type="PANTHER" id="PTHR35161">
    <property type="entry name" value="OS02G0303100 PROTEIN"/>
    <property type="match status" value="1"/>
</dbReference>
<organism evidence="2 3">
    <name type="scientific">Hordeum vulgare subsp. vulgare</name>
    <name type="common">Domesticated barley</name>
    <dbReference type="NCBI Taxonomy" id="112509"/>
    <lineage>
        <taxon>Eukaryota</taxon>
        <taxon>Viridiplantae</taxon>
        <taxon>Streptophyta</taxon>
        <taxon>Embryophyta</taxon>
        <taxon>Tracheophyta</taxon>
        <taxon>Spermatophyta</taxon>
        <taxon>Magnoliopsida</taxon>
        <taxon>Liliopsida</taxon>
        <taxon>Poales</taxon>
        <taxon>Poaceae</taxon>
        <taxon>BOP clade</taxon>
        <taxon>Pooideae</taxon>
        <taxon>Triticodae</taxon>
        <taxon>Triticeae</taxon>
        <taxon>Hordeinae</taxon>
        <taxon>Hordeum</taxon>
    </lineage>
</organism>
<evidence type="ECO:0000313" key="2">
    <source>
        <dbReference type="EnsemblPlants" id="HORVU.MOREX.r3.7HG0636060.1"/>
    </source>
</evidence>
<name>A0A8I6Y9T7_HORVV</name>